<dbReference type="AlphaFoldDB" id="A0A197JTF7"/>
<dbReference type="PANTHER" id="PTHR47572:SF4">
    <property type="entry name" value="LACTONASE DRP35"/>
    <property type="match status" value="1"/>
</dbReference>
<evidence type="ECO:0000313" key="3">
    <source>
        <dbReference type="EMBL" id="OAQ27594.1"/>
    </source>
</evidence>
<proteinExistence type="predicted"/>
<name>A0A197JTF7_9FUNG</name>
<dbReference type="Proteomes" id="UP000078512">
    <property type="component" value="Unassembled WGS sequence"/>
</dbReference>
<dbReference type="STRING" id="1314771.A0A197JTF7"/>
<dbReference type="OrthoDB" id="423498at2759"/>
<dbReference type="InterPro" id="IPR011042">
    <property type="entry name" value="6-blade_b-propeller_TolB-like"/>
</dbReference>
<gene>
    <name evidence="3" type="ORF">K457DRAFT_33568</name>
</gene>
<evidence type="ECO:0000259" key="2">
    <source>
        <dbReference type="Pfam" id="PF08450"/>
    </source>
</evidence>
<dbReference type="PANTHER" id="PTHR47572">
    <property type="entry name" value="LIPOPROTEIN-RELATED"/>
    <property type="match status" value="1"/>
</dbReference>
<dbReference type="Pfam" id="PF08450">
    <property type="entry name" value="SGL"/>
    <property type="match status" value="1"/>
</dbReference>
<accession>A0A197JTF7</accession>
<dbReference type="SUPFAM" id="SSF63829">
    <property type="entry name" value="Calcium-dependent phosphotriesterase"/>
    <property type="match status" value="1"/>
</dbReference>
<dbReference type="GO" id="GO:0016787">
    <property type="term" value="F:hydrolase activity"/>
    <property type="evidence" value="ECO:0007669"/>
    <property type="project" value="UniProtKB-KW"/>
</dbReference>
<reference evidence="3 4" key="1">
    <citation type="submission" date="2016-05" db="EMBL/GenBank/DDBJ databases">
        <title>Genome sequencing reveals origins of a unique bacterial endosymbiosis in the earliest lineages of terrestrial Fungi.</title>
        <authorList>
            <consortium name="DOE Joint Genome Institute"/>
            <person name="Uehling J."/>
            <person name="Gryganskyi A."/>
            <person name="Hameed K."/>
            <person name="Tschaplinski T."/>
            <person name="Misztal P."/>
            <person name="Wu S."/>
            <person name="Desiro A."/>
            <person name="Vande Pol N."/>
            <person name="Du Z.-Y."/>
            <person name="Zienkiewicz A."/>
            <person name="Zienkiewicz K."/>
            <person name="Morin E."/>
            <person name="Tisserant E."/>
            <person name="Splivallo R."/>
            <person name="Hainaut M."/>
            <person name="Henrissat B."/>
            <person name="Ohm R."/>
            <person name="Kuo A."/>
            <person name="Yan J."/>
            <person name="Lipzen A."/>
            <person name="Nolan M."/>
            <person name="Labutti K."/>
            <person name="Barry K."/>
            <person name="Goldstein A."/>
            <person name="Labbe J."/>
            <person name="Schadt C."/>
            <person name="Tuskan G."/>
            <person name="Grigoriev I."/>
            <person name="Martin F."/>
            <person name="Vilgalys R."/>
            <person name="Bonito G."/>
        </authorList>
    </citation>
    <scope>NUCLEOTIDE SEQUENCE [LARGE SCALE GENOMIC DNA]</scope>
    <source>
        <strain evidence="3 4">AG-77</strain>
    </source>
</reference>
<keyword evidence="1" id="KW-0378">Hydrolase</keyword>
<protein>
    <recommendedName>
        <fullName evidence="2">SMP-30/Gluconolactonase/LRE-like region domain-containing protein</fullName>
    </recommendedName>
</protein>
<evidence type="ECO:0000256" key="1">
    <source>
        <dbReference type="ARBA" id="ARBA00022801"/>
    </source>
</evidence>
<evidence type="ECO:0000313" key="4">
    <source>
        <dbReference type="Proteomes" id="UP000078512"/>
    </source>
</evidence>
<sequence>MESSSAAFPGTPSTVSFSSTEHHRWIFMFAAESLFNIASRVGQHKIHVESIPLGNGRFRLRILKGERFPSIEREFTNRTTLEIRDGHGKELTVTSVWLLGAQRVIMDFWPVFQSIAALLFSAAVQADRMAHDGSTRYPGVKALIGSIEGASVDAAGRLYAVDQQRFVNLQTGEVLFDTKAAKLPDTTFLAASRALSNGHFLVGDAGYHKVYEVVRGHHGKPRVRFQSDKWLQPNDMTISANGKRVYFSGMRWSEYKGDAWYSLERGPLRRITKETTYPGVTLERINGIELSGDGRRLFATSARNEIINGDQKPQSAQVYALDLDVAGRPAKGAKWRMMIDLYAAVGKEAALKSGLDPDGMRLDSKGIMYSALYGHAMVLAWDTNGRHGKKVELIKLPTIQSPTNLEMGGKDGRTLVVVGICKKKNAEEEDKACVDMIRVPNAGRAITDLRKRSNRH</sequence>
<keyword evidence="4" id="KW-1185">Reference proteome</keyword>
<dbReference type="Gene3D" id="2.120.10.30">
    <property type="entry name" value="TolB, C-terminal domain"/>
    <property type="match status" value="1"/>
</dbReference>
<dbReference type="EMBL" id="KV442055">
    <property type="protein sequence ID" value="OAQ27594.1"/>
    <property type="molecule type" value="Genomic_DNA"/>
</dbReference>
<dbReference type="InterPro" id="IPR013658">
    <property type="entry name" value="SGL"/>
</dbReference>
<organism evidence="3 4">
    <name type="scientific">Linnemannia elongata AG-77</name>
    <dbReference type="NCBI Taxonomy" id="1314771"/>
    <lineage>
        <taxon>Eukaryota</taxon>
        <taxon>Fungi</taxon>
        <taxon>Fungi incertae sedis</taxon>
        <taxon>Mucoromycota</taxon>
        <taxon>Mortierellomycotina</taxon>
        <taxon>Mortierellomycetes</taxon>
        <taxon>Mortierellales</taxon>
        <taxon>Mortierellaceae</taxon>
        <taxon>Linnemannia</taxon>
    </lineage>
</organism>
<dbReference type="InterPro" id="IPR051262">
    <property type="entry name" value="SMP-30/CGR1_Lactonase"/>
</dbReference>
<feature type="domain" description="SMP-30/Gluconolactonase/LRE-like region" evidence="2">
    <location>
        <begin position="149"/>
        <end position="417"/>
    </location>
</feature>